<keyword evidence="12" id="KW-1185">Reference proteome</keyword>
<dbReference type="PROSITE" id="PS51194">
    <property type="entry name" value="HELICASE_CTER"/>
    <property type="match status" value="1"/>
</dbReference>
<accession>A0AA51RCG6</accession>
<feature type="domain" description="Helicase C-terminal" evidence="9">
    <location>
        <begin position="233"/>
        <end position="378"/>
    </location>
</feature>
<dbReference type="PROSITE" id="PS51195">
    <property type="entry name" value="Q_MOTIF"/>
    <property type="match status" value="1"/>
</dbReference>
<dbReference type="InterPro" id="IPR050079">
    <property type="entry name" value="DEAD_box_RNA_helicase"/>
</dbReference>
<gene>
    <name evidence="11" type="ORF">QYS49_39250</name>
</gene>
<dbReference type="GO" id="GO:0003724">
    <property type="term" value="F:RNA helicase activity"/>
    <property type="evidence" value="ECO:0007669"/>
    <property type="project" value="InterPro"/>
</dbReference>
<dbReference type="CDD" id="cd00268">
    <property type="entry name" value="DEADc"/>
    <property type="match status" value="1"/>
</dbReference>
<feature type="domain" description="DEAD-box RNA helicase Q" evidence="10">
    <location>
        <begin position="1"/>
        <end position="29"/>
    </location>
</feature>
<evidence type="ECO:0000256" key="4">
    <source>
        <dbReference type="ARBA" id="ARBA00022840"/>
    </source>
</evidence>
<dbReference type="InterPro" id="IPR000629">
    <property type="entry name" value="RNA-helicase_DEAD-box_CS"/>
</dbReference>
<protein>
    <submittedName>
        <fullName evidence="11">DEAD/DEAH box helicase</fullName>
        <ecNumber evidence="11">3.6.4.-</ecNumber>
    </submittedName>
</protein>
<dbReference type="PANTHER" id="PTHR47959:SF13">
    <property type="entry name" value="ATP-DEPENDENT RNA HELICASE RHLE"/>
    <property type="match status" value="1"/>
</dbReference>
<dbReference type="PROSITE" id="PS51192">
    <property type="entry name" value="HELICASE_ATP_BIND_1"/>
    <property type="match status" value="1"/>
</dbReference>
<keyword evidence="4 7" id="KW-0067">ATP-binding</keyword>
<feature type="domain" description="Helicase ATP-binding" evidence="8">
    <location>
        <begin position="32"/>
        <end position="207"/>
    </location>
</feature>
<sequence length="380" mass="42658">MSFSKFNLPLSLSTTLKKLKIENPFPIQKEVIPQALEGKDILGIAKTGSGKTLSYVLPILTRLNFFPEARNRQPQVLILVPTRELAQQVLEVFKLFIDTDRNQNKTITAFGGTSINPQMQSMGEVKILIATPGRLLDLVSSNALKLSSLQLLVIDEADKLLNSNFKEELDNILKLIPGTAQKLLFSATLSPDVQKLNQLYLNKPSIIKIENEKENLTLIKQSAFAVEPDKKGPFLRYLIKSKELKQVMIFTSSINTADKVADKLRKNGVEALAVHSKKSQHARNQSLKDFKAGKVNVLVTTDLLSRGIDIEFLPYVINYELPRSPKDFVHRVGRTGRAEHSGEAISLISPEEQHHFEVIQKKIKYKIDLAEITDIDLHGF</sequence>
<dbReference type="RefSeq" id="WP_308349286.1">
    <property type="nucleotide sequence ID" value="NZ_CP129971.1"/>
</dbReference>
<dbReference type="InterPro" id="IPR027417">
    <property type="entry name" value="P-loop_NTPase"/>
</dbReference>
<dbReference type="SMART" id="SM00487">
    <property type="entry name" value="DEXDc"/>
    <property type="match status" value="1"/>
</dbReference>
<evidence type="ECO:0000256" key="2">
    <source>
        <dbReference type="ARBA" id="ARBA00022801"/>
    </source>
</evidence>
<dbReference type="GO" id="GO:0016787">
    <property type="term" value="F:hydrolase activity"/>
    <property type="evidence" value="ECO:0007669"/>
    <property type="project" value="UniProtKB-KW"/>
</dbReference>
<proteinExistence type="inferred from homology"/>
<evidence type="ECO:0000313" key="11">
    <source>
        <dbReference type="EMBL" id="WMN11688.1"/>
    </source>
</evidence>
<dbReference type="CDD" id="cd18787">
    <property type="entry name" value="SF2_C_DEAD"/>
    <property type="match status" value="1"/>
</dbReference>
<evidence type="ECO:0000259" key="10">
    <source>
        <dbReference type="PROSITE" id="PS51195"/>
    </source>
</evidence>
<dbReference type="Pfam" id="PF00271">
    <property type="entry name" value="Helicase_C"/>
    <property type="match status" value="1"/>
</dbReference>
<evidence type="ECO:0000256" key="6">
    <source>
        <dbReference type="PROSITE-ProRule" id="PRU00552"/>
    </source>
</evidence>
<evidence type="ECO:0000259" key="9">
    <source>
        <dbReference type="PROSITE" id="PS51194"/>
    </source>
</evidence>
<feature type="short sequence motif" description="Q motif" evidence="6">
    <location>
        <begin position="1"/>
        <end position="29"/>
    </location>
</feature>
<keyword evidence="2 7" id="KW-0378">Hydrolase</keyword>
<evidence type="ECO:0000313" key="12">
    <source>
        <dbReference type="Proteomes" id="UP001230496"/>
    </source>
</evidence>
<dbReference type="KEGG" id="msaa:QYS49_39250"/>
<dbReference type="AlphaFoldDB" id="A0AA51RCG6"/>
<dbReference type="EMBL" id="CP129971">
    <property type="protein sequence ID" value="WMN11688.1"/>
    <property type="molecule type" value="Genomic_DNA"/>
</dbReference>
<reference evidence="11 12" key="1">
    <citation type="submission" date="2023-08" db="EMBL/GenBank/DDBJ databases">
        <title>Comparative genomics and taxonomic characterization of three novel marine species of genus Marivirga.</title>
        <authorList>
            <person name="Muhammad N."/>
            <person name="Kim S.-G."/>
        </authorList>
    </citation>
    <scope>NUCLEOTIDE SEQUENCE [LARGE SCALE GENOMIC DNA]</scope>
    <source>
        <strain evidence="11 12">BDSF4-3</strain>
    </source>
</reference>
<dbReference type="Gene3D" id="3.40.50.300">
    <property type="entry name" value="P-loop containing nucleotide triphosphate hydrolases"/>
    <property type="match status" value="2"/>
</dbReference>
<comment type="similarity">
    <text evidence="5 7">Belongs to the DEAD box helicase family.</text>
</comment>
<evidence type="ECO:0000256" key="1">
    <source>
        <dbReference type="ARBA" id="ARBA00022741"/>
    </source>
</evidence>
<dbReference type="PANTHER" id="PTHR47959">
    <property type="entry name" value="ATP-DEPENDENT RNA HELICASE RHLE-RELATED"/>
    <property type="match status" value="1"/>
</dbReference>
<dbReference type="SUPFAM" id="SSF52540">
    <property type="entry name" value="P-loop containing nucleoside triphosphate hydrolases"/>
    <property type="match status" value="1"/>
</dbReference>
<dbReference type="PROSITE" id="PS00039">
    <property type="entry name" value="DEAD_ATP_HELICASE"/>
    <property type="match status" value="1"/>
</dbReference>
<dbReference type="InterPro" id="IPR014001">
    <property type="entry name" value="Helicase_ATP-bd"/>
</dbReference>
<dbReference type="GO" id="GO:0005829">
    <property type="term" value="C:cytosol"/>
    <property type="evidence" value="ECO:0007669"/>
    <property type="project" value="TreeGrafter"/>
</dbReference>
<evidence type="ECO:0000256" key="3">
    <source>
        <dbReference type="ARBA" id="ARBA00022806"/>
    </source>
</evidence>
<dbReference type="Pfam" id="PF00270">
    <property type="entry name" value="DEAD"/>
    <property type="match status" value="1"/>
</dbReference>
<keyword evidence="1 7" id="KW-0547">Nucleotide-binding</keyword>
<dbReference type="SMART" id="SM00490">
    <property type="entry name" value="HELICc"/>
    <property type="match status" value="1"/>
</dbReference>
<dbReference type="InterPro" id="IPR011545">
    <property type="entry name" value="DEAD/DEAH_box_helicase_dom"/>
</dbReference>
<dbReference type="EC" id="3.6.4.-" evidence="11"/>
<evidence type="ECO:0000259" key="8">
    <source>
        <dbReference type="PROSITE" id="PS51192"/>
    </source>
</evidence>
<evidence type="ECO:0000256" key="7">
    <source>
        <dbReference type="RuleBase" id="RU000492"/>
    </source>
</evidence>
<dbReference type="InterPro" id="IPR044742">
    <property type="entry name" value="DEAD/DEAH_RhlB"/>
</dbReference>
<dbReference type="Proteomes" id="UP001230496">
    <property type="component" value="Chromosome"/>
</dbReference>
<name>A0AA51RCG6_9BACT</name>
<dbReference type="GO" id="GO:0003676">
    <property type="term" value="F:nucleic acid binding"/>
    <property type="evidence" value="ECO:0007669"/>
    <property type="project" value="InterPro"/>
</dbReference>
<evidence type="ECO:0000256" key="5">
    <source>
        <dbReference type="ARBA" id="ARBA00038437"/>
    </source>
</evidence>
<keyword evidence="3 7" id="KW-0347">Helicase</keyword>
<organism evidence="11 12">
    <name type="scientific">Marivirga salinarum</name>
    <dbReference type="NCBI Taxonomy" id="3059078"/>
    <lineage>
        <taxon>Bacteria</taxon>
        <taxon>Pseudomonadati</taxon>
        <taxon>Bacteroidota</taxon>
        <taxon>Cytophagia</taxon>
        <taxon>Cytophagales</taxon>
        <taxon>Marivirgaceae</taxon>
        <taxon>Marivirga</taxon>
    </lineage>
</organism>
<dbReference type="GO" id="GO:0005524">
    <property type="term" value="F:ATP binding"/>
    <property type="evidence" value="ECO:0007669"/>
    <property type="project" value="UniProtKB-KW"/>
</dbReference>
<dbReference type="InterPro" id="IPR014014">
    <property type="entry name" value="RNA_helicase_DEAD_Q_motif"/>
</dbReference>
<dbReference type="InterPro" id="IPR001650">
    <property type="entry name" value="Helicase_C-like"/>
</dbReference>